<dbReference type="Proteomes" id="UP000199045">
    <property type="component" value="Unassembled WGS sequence"/>
</dbReference>
<dbReference type="STRING" id="104663.SAMN04488121_104417"/>
<organism evidence="1 2">
    <name type="scientific">Chitinophaga filiformis</name>
    <name type="common">Myxococcus filiformis</name>
    <name type="synonym">Flexibacter filiformis</name>
    <dbReference type="NCBI Taxonomy" id="104663"/>
    <lineage>
        <taxon>Bacteria</taxon>
        <taxon>Pseudomonadati</taxon>
        <taxon>Bacteroidota</taxon>
        <taxon>Chitinophagia</taxon>
        <taxon>Chitinophagales</taxon>
        <taxon>Chitinophagaceae</taxon>
        <taxon>Chitinophaga</taxon>
    </lineage>
</organism>
<dbReference type="EMBL" id="FNBN01000004">
    <property type="protein sequence ID" value="SDG48131.1"/>
    <property type="molecule type" value="Genomic_DNA"/>
</dbReference>
<dbReference type="AlphaFoldDB" id="A0A1G7ULM5"/>
<gene>
    <name evidence="1" type="ORF">SAMN04488121_104417</name>
</gene>
<sequence>MTESAFNDIDAGEEKFHKQIREHNVMIRTRETKHR</sequence>
<proteinExistence type="predicted"/>
<reference evidence="1 2" key="1">
    <citation type="submission" date="2016-10" db="EMBL/GenBank/DDBJ databases">
        <authorList>
            <person name="de Groot N.N."/>
        </authorList>
    </citation>
    <scope>NUCLEOTIDE SEQUENCE [LARGE SCALE GENOMIC DNA]</scope>
    <source>
        <strain evidence="1 2">DSM 527</strain>
    </source>
</reference>
<accession>A0A1G7ULM5</accession>
<protein>
    <submittedName>
        <fullName evidence="1">Uncharacterized protein</fullName>
    </submittedName>
</protein>
<evidence type="ECO:0000313" key="1">
    <source>
        <dbReference type="EMBL" id="SDG48131.1"/>
    </source>
</evidence>
<evidence type="ECO:0000313" key="2">
    <source>
        <dbReference type="Proteomes" id="UP000199045"/>
    </source>
</evidence>
<name>A0A1G7ULM5_CHIFI</name>